<evidence type="ECO:0000256" key="1">
    <source>
        <dbReference type="SAM" id="Phobius"/>
    </source>
</evidence>
<keyword evidence="1" id="KW-0472">Membrane</keyword>
<comment type="caution">
    <text evidence="2">The sequence shown here is derived from an EMBL/GenBank/DDBJ whole genome shotgun (WGS) entry which is preliminary data.</text>
</comment>
<dbReference type="EMBL" id="AANZ01000006">
    <property type="protein sequence ID" value="EAQ81184.1"/>
    <property type="molecule type" value="Genomic_DNA"/>
</dbReference>
<proteinExistence type="predicted"/>
<feature type="transmembrane region" description="Helical" evidence="1">
    <location>
        <begin position="20"/>
        <end position="38"/>
    </location>
</feature>
<dbReference type="STRING" id="314230.DSM3645_21472"/>
<dbReference type="OrthoDB" id="9837495at2"/>
<name>A3ZR88_9BACT</name>
<accession>A3ZR88</accession>
<sequence>MNLDEETPASPPLRRPGQFGILTLMLLSMAIAAWVAAFQLPQQCRQARVELDALRRLTNADEQEPWRRLSAIPFTGRNITGFLWAVYLPPQASYRIAWTTARSPDSGGAFVSMESAPISAGEHEIAIRYFFEDDHWVAQTRIDDQVSFEQQLPADWNLQLGSFDLMKNRGGVEQPANQACVLHDEIYYTPDETRSNRPSTKNSNTGLRVWLEPIEQ</sequence>
<dbReference type="RefSeq" id="WP_002652194.1">
    <property type="nucleotide sequence ID" value="NZ_CH672376.1"/>
</dbReference>
<reference evidence="2 3" key="1">
    <citation type="submission" date="2006-02" db="EMBL/GenBank/DDBJ databases">
        <authorList>
            <person name="Amann R."/>
            <person name="Ferriera S."/>
            <person name="Johnson J."/>
            <person name="Kravitz S."/>
            <person name="Halpern A."/>
            <person name="Remington K."/>
            <person name="Beeson K."/>
            <person name="Tran B."/>
            <person name="Rogers Y.-H."/>
            <person name="Friedman R."/>
            <person name="Venter J.C."/>
        </authorList>
    </citation>
    <scope>NUCLEOTIDE SEQUENCE [LARGE SCALE GENOMIC DNA]</scope>
    <source>
        <strain evidence="2 3">DSM 3645</strain>
    </source>
</reference>
<keyword evidence="1" id="KW-1133">Transmembrane helix</keyword>
<protein>
    <submittedName>
        <fullName evidence="2">Uncharacterized protein</fullName>
    </submittedName>
</protein>
<dbReference type="HOGENOM" id="CLU_1275649_0_0_0"/>
<evidence type="ECO:0000313" key="2">
    <source>
        <dbReference type="EMBL" id="EAQ81184.1"/>
    </source>
</evidence>
<dbReference type="AlphaFoldDB" id="A3ZR88"/>
<evidence type="ECO:0000313" key="3">
    <source>
        <dbReference type="Proteomes" id="UP000004358"/>
    </source>
</evidence>
<keyword evidence="1" id="KW-0812">Transmembrane</keyword>
<dbReference type="Proteomes" id="UP000004358">
    <property type="component" value="Unassembled WGS sequence"/>
</dbReference>
<organism evidence="2 3">
    <name type="scientific">Blastopirellula marina DSM 3645</name>
    <dbReference type="NCBI Taxonomy" id="314230"/>
    <lineage>
        <taxon>Bacteria</taxon>
        <taxon>Pseudomonadati</taxon>
        <taxon>Planctomycetota</taxon>
        <taxon>Planctomycetia</taxon>
        <taxon>Pirellulales</taxon>
        <taxon>Pirellulaceae</taxon>
        <taxon>Blastopirellula</taxon>
    </lineage>
</organism>
<gene>
    <name evidence="2" type="ORF">DSM3645_21472</name>
</gene>